<evidence type="ECO:0000313" key="1">
    <source>
        <dbReference type="EMBL" id="GIZ00173.1"/>
    </source>
</evidence>
<protein>
    <submittedName>
        <fullName evidence="1">Uncharacterized protein</fullName>
    </submittedName>
</protein>
<sequence>MRHSEKEKKEKKFEGWIKSSAQEEKGKGLLPTPSSLFNLGGFRRLGEVEFAKLKQKSSSKRLILLGFLKKVINLILRQYELLEDSPMITAVHYSLSLLFLEVEIFFFKFWPLHKNLHTTTQQNKVL</sequence>
<comment type="caution">
    <text evidence="1">The sequence shown here is derived from an EMBL/GenBank/DDBJ whole genome shotgun (WGS) entry which is preliminary data.</text>
</comment>
<keyword evidence="2" id="KW-1185">Reference proteome</keyword>
<gene>
    <name evidence="1" type="ORF">CEXT_693731</name>
</gene>
<name>A0AAV4XZA3_CAEEX</name>
<dbReference type="Proteomes" id="UP001054945">
    <property type="component" value="Unassembled WGS sequence"/>
</dbReference>
<dbReference type="EMBL" id="BPLR01001128">
    <property type="protein sequence ID" value="GIZ00173.1"/>
    <property type="molecule type" value="Genomic_DNA"/>
</dbReference>
<dbReference type="AlphaFoldDB" id="A0AAV4XZA3"/>
<proteinExistence type="predicted"/>
<evidence type="ECO:0000313" key="2">
    <source>
        <dbReference type="Proteomes" id="UP001054945"/>
    </source>
</evidence>
<organism evidence="1 2">
    <name type="scientific">Caerostris extrusa</name>
    <name type="common">Bark spider</name>
    <name type="synonym">Caerostris bankana</name>
    <dbReference type="NCBI Taxonomy" id="172846"/>
    <lineage>
        <taxon>Eukaryota</taxon>
        <taxon>Metazoa</taxon>
        <taxon>Ecdysozoa</taxon>
        <taxon>Arthropoda</taxon>
        <taxon>Chelicerata</taxon>
        <taxon>Arachnida</taxon>
        <taxon>Araneae</taxon>
        <taxon>Araneomorphae</taxon>
        <taxon>Entelegynae</taxon>
        <taxon>Araneoidea</taxon>
        <taxon>Araneidae</taxon>
        <taxon>Caerostris</taxon>
    </lineage>
</organism>
<reference evidence="1 2" key="1">
    <citation type="submission" date="2021-06" db="EMBL/GenBank/DDBJ databases">
        <title>Caerostris extrusa draft genome.</title>
        <authorList>
            <person name="Kono N."/>
            <person name="Arakawa K."/>
        </authorList>
    </citation>
    <scope>NUCLEOTIDE SEQUENCE [LARGE SCALE GENOMIC DNA]</scope>
</reference>
<accession>A0AAV4XZA3</accession>